<evidence type="ECO:0000313" key="8">
    <source>
        <dbReference type="EMBL" id="QDS86911.1"/>
    </source>
</evidence>
<feature type="domain" description="Membrane transport protein MMPL" evidence="7">
    <location>
        <begin position="564"/>
        <end position="750"/>
    </location>
</feature>
<dbReference type="KEGG" id="ruv:EC9_10860"/>
<evidence type="ECO:0000256" key="6">
    <source>
        <dbReference type="SAM" id="Phobius"/>
    </source>
</evidence>
<proteinExistence type="predicted"/>
<dbReference type="InterPro" id="IPR050545">
    <property type="entry name" value="Mycobact_MmpL"/>
</dbReference>
<dbReference type="InterPro" id="IPR004869">
    <property type="entry name" value="MMPL_dom"/>
</dbReference>
<feature type="transmembrane region" description="Helical" evidence="6">
    <location>
        <begin position="386"/>
        <end position="405"/>
    </location>
</feature>
<feature type="transmembrane region" description="Helical" evidence="6">
    <location>
        <begin position="626"/>
        <end position="646"/>
    </location>
</feature>
<feature type="transmembrane region" description="Helical" evidence="6">
    <location>
        <begin position="329"/>
        <end position="350"/>
    </location>
</feature>
<keyword evidence="5 6" id="KW-0472">Membrane</keyword>
<dbReference type="PANTHER" id="PTHR33406:SF12">
    <property type="entry name" value="BLR2997 PROTEIN"/>
    <property type="match status" value="1"/>
</dbReference>
<dbReference type="SUPFAM" id="SSF82866">
    <property type="entry name" value="Multidrug efflux transporter AcrB transmembrane domain"/>
    <property type="match status" value="2"/>
</dbReference>
<dbReference type="InterPro" id="IPR001036">
    <property type="entry name" value="Acrflvin-R"/>
</dbReference>
<dbReference type="Proteomes" id="UP000319557">
    <property type="component" value="Chromosome"/>
</dbReference>
<feature type="transmembrane region" description="Helical" evidence="6">
    <location>
        <begin position="230"/>
        <end position="251"/>
    </location>
</feature>
<feature type="transmembrane region" description="Helical" evidence="6">
    <location>
        <begin position="600"/>
        <end position="619"/>
    </location>
</feature>
<keyword evidence="3 6" id="KW-0812">Transmembrane</keyword>
<feature type="transmembrane region" description="Helical" evidence="6">
    <location>
        <begin position="726"/>
        <end position="751"/>
    </location>
</feature>
<sequence length="761" mass="83564">MGARIIYRYRIVILLLALFGVVPIVRGAIDALATNSNRPEDWLPERFQETKDLAWFSQQFVSDDVLILSWDGCHLDDPRQAELTELLQQPVDIAGQKQVQLFRFVTSGNDLVKQLTAPPLSLKKSQAIARLNGWIVGAPKAAGDPVISSVVLMLTPEGWRLRDAMLAHVRETTSRVVGLPSDRIHIAGSTYDGVAIDEASQKNMEWYTIVCYGIGCVVLYLSFRSFAISAFVFVNAVYCQMLSLALISFAGSTMDSVMLMVPSLVFVLSISTGVHLVNNYRDVVASEGLQGAPIKAIRHAFAPCWLSSLTTSLGLISLVTSFLLPIQKFGLFAAVGVVLGTGILFLLFPCQLELWPPRRWGAKLNAGTGPKQGFAYQSVVDRIARWSPAILLITAVTMAAGIAGITRLQSTARVHDLFSPGAKILQDYEWFETQIGPLTPVEIVLRIPKSAIDGSTSRTPMLDRMNLVRKVQHAAMQVDGIGGTVSAVNFSPGYPDTFRSGTRGIGQIAQRIVLERRFESLREMYREMQYFQDNPQEELWRISARVPTAEDIDLERIGRELKVSIAEVIEQRAGDQGVRSVVCGSMPLIQKSQEQLLEDMARSFITAFALIAVAMMVTLRSVVAGLLAMVSNIFPAVVLFGLLGWFDVKVEIGSMMTITAAMGIAVDDTLHFVTWFRRGASAGLSKHDALVYAYRHCCRAMLQTSLICGLGLLVYALSPFTPISRFAWLMSSMLAAALVGDLVVLPAIISSRLGNAFLPRR</sequence>
<name>A0A517LWA6_9BACT</name>
<keyword evidence="9" id="KW-1185">Reference proteome</keyword>
<feature type="transmembrane region" description="Helical" evidence="6">
    <location>
        <begin position="257"/>
        <end position="278"/>
    </location>
</feature>
<feature type="transmembrane region" description="Helical" evidence="6">
    <location>
        <begin position="206"/>
        <end position="223"/>
    </location>
</feature>
<accession>A0A517LWA6</accession>
<evidence type="ECO:0000256" key="1">
    <source>
        <dbReference type="ARBA" id="ARBA00004651"/>
    </source>
</evidence>
<dbReference type="AlphaFoldDB" id="A0A517LWA6"/>
<dbReference type="GO" id="GO:0022857">
    <property type="term" value="F:transmembrane transporter activity"/>
    <property type="evidence" value="ECO:0007669"/>
    <property type="project" value="InterPro"/>
</dbReference>
<dbReference type="EMBL" id="CP036261">
    <property type="protein sequence ID" value="QDS86911.1"/>
    <property type="molecule type" value="Genomic_DNA"/>
</dbReference>
<protein>
    <submittedName>
        <fullName evidence="8">MMPL family protein</fullName>
    </submittedName>
</protein>
<reference evidence="8 9" key="1">
    <citation type="submission" date="2019-02" db="EMBL/GenBank/DDBJ databases">
        <title>Deep-cultivation of Planctomycetes and their phenomic and genomic characterization uncovers novel biology.</title>
        <authorList>
            <person name="Wiegand S."/>
            <person name="Jogler M."/>
            <person name="Boedeker C."/>
            <person name="Pinto D."/>
            <person name="Vollmers J."/>
            <person name="Rivas-Marin E."/>
            <person name="Kohn T."/>
            <person name="Peeters S.H."/>
            <person name="Heuer A."/>
            <person name="Rast P."/>
            <person name="Oberbeckmann S."/>
            <person name="Bunk B."/>
            <person name="Jeske O."/>
            <person name="Meyerdierks A."/>
            <person name="Storesund J.E."/>
            <person name="Kallscheuer N."/>
            <person name="Luecker S."/>
            <person name="Lage O.M."/>
            <person name="Pohl T."/>
            <person name="Merkel B.J."/>
            <person name="Hornburger P."/>
            <person name="Mueller R.-W."/>
            <person name="Bruemmer F."/>
            <person name="Labrenz M."/>
            <person name="Spormann A.M."/>
            <person name="Op den Camp H."/>
            <person name="Overmann J."/>
            <person name="Amann R."/>
            <person name="Jetten M.S.M."/>
            <person name="Mascher T."/>
            <person name="Medema M.H."/>
            <person name="Devos D.P."/>
            <person name="Kaster A.-K."/>
            <person name="Ovreas L."/>
            <person name="Rohde M."/>
            <person name="Galperin M.Y."/>
            <person name="Jogler C."/>
        </authorList>
    </citation>
    <scope>NUCLEOTIDE SEQUENCE [LARGE SCALE GENOMIC DNA]</scope>
    <source>
        <strain evidence="8 9">EC9</strain>
    </source>
</reference>
<evidence type="ECO:0000256" key="4">
    <source>
        <dbReference type="ARBA" id="ARBA00022989"/>
    </source>
</evidence>
<dbReference type="PANTHER" id="PTHR33406">
    <property type="entry name" value="MEMBRANE PROTEIN MJ1562-RELATED"/>
    <property type="match status" value="1"/>
</dbReference>
<dbReference type="GO" id="GO:0005886">
    <property type="term" value="C:plasma membrane"/>
    <property type="evidence" value="ECO:0007669"/>
    <property type="project" value="UniProtKB-SubCell"/>
</dbReference>
<feature type="domain" description="Membrane transport protein MMPL" evidence="7">
    <location>
        <begin position="161"/>
        <end position="387"/>
    </location>
</feature>
<organism evidence="8 9">
    <name type="scientific">Rosistilla ulvae</name>
    <dbReference type="NCBI Taxonomy" id="1930277"/>
    <lineage>
        <taxon>Bacteria</taxon>
        <taxon>Pseudomonadati</taxon>
        <taxon>Planctomycetota</taxon>
        <taxon>Planctomycetia</taxon>
        <taxon>Pirellulales</taxon>
        <taxon>Pirellulaceae</taxon>
        <taxon>Rosistilla</taxon>
    </lineage>
</organism>
<keyword evidence="2" id="KW-1003">Cell membrane</keyword>
<evidence type="ECO:0000256" key="5">
    <source>
        <dbReference type="ARBA" id="ARBA00023136"/>
    </source>
</evidence>
<keyword evidence="4 6" id="KW-1133">Transmembrane helix</keyword>
<feature type="transmembrane region" description="Helical" evidence="6">
    <location>
        <begin position="697"/>
        <end position="720"/>
    </location>
</feature>
<gene>
    <name evidence="8" type="ORF">EC9_10860</name>
</gene>
<evidence type="ECO:0000256" key="2">
    <source>
        <dbReference type="ARBA" id="ARBA00022475"/>
    </source>
</evidence>
<dbReference type="Gene3D" id="1.20.1640.10">
    <property type="entry name" value="Multidrug efflux transporter AcrB transmembrane domain"/>
    <property type="match status" value="2"/>
</dbReference>
<evidence type="ECO:0000256" key="3">
    <source>
        <dbReference type="ARBA" id="ARBA00022692"/>
    </source>
</evidence>
<dbReference type="Pfam" id="PF03176">
    <property type="entry name" value="MMPL"/>
    <property type="match status" value="2"/>
</dbReference>
<comment type="subcellular location">
    <subcellularLocation>
        <location evidence="1">Cell membrane</location>
        <topology evidence="1">Multi-pass membrane protein</topology>
    </subcellularLocation>
</comment>
<evidence type="ECO:0000259" key="7">
    <source>
        <dbReference type="Pfam" id="PF03176"/>
    </source>
</evidence>
<evidence type="ECO:0000313" key="9">
    <source>
        <dbReference type="Proteomes" id="UP000319557"/>
    </source>
</evidence>
<dbReference type="PRINTS" id="PR00702">
    <property type="entry name" value="ACRIFLAVINRP"/>
</dbReference>